<keyword evidence="1 3" id="KW-0807">Transducer</keyword>
<name>A0ABX6N419_9BURK</name>
<feature type="domain" description="Methyl-accepting transducer" evidence="7">
    <location>
        <begin position="269"/>
        <end position="505"/>
    </location>
</feature>
<dbReference type="InterPro" id="IPR004089">
    <property type="entry name" value="MCPsignal_dom"/>
</dbReference>
<dbReference type="PANTHER" id="PTHR32089:SF112">
    <property type="entry name" value="LYSOZYME-LIKE PROTEIN-RELATED"/>
    <property type="match status" value="1"/>
</dbReference>
<evidence type="ECO:0000256" key="5">
    <source>
        <dbReference type="SAM" id="MobiDB-lite"/>
    </source>
</evidence>
<dbReference type="PROSITE" id="PS50111">
    <property type="entry name" value="CHEMOTAXIS_TRANSDUC_2"/>
    <property type="match status" value="1"/>
</dbReference>
<accession>A0ABX6N419</accession>
<evidence type="ECO:0000256" key="2">
    <source>
        <dbReference type="ARBA" id="ARBA00029447"/>
    </source>
</evidence>
<protein>
    <submittedName>
        <fullName evidence="9">Methyl-accepting chemotaxis protein</fullName>
    </submittedName>
</protein>
<organism evidence="9 10">
    <name type="scientific">Limnobacter profundi</name>
    <dbReference type="NCBI Taxonomy" id="2732163"/>
    <lineage>
        <taxon>Bacteria</taxon>
        <taxon>Pseudomonadati</taxon>
        <taxon>Pseudomonadota</taxon>
        <taxon>Betaproteobacteria</taxon>
        <taxon>Burkholderiales</taxon>
        <taxon>Burkholderiaceae</taxon>
        <taxon>Limnobacter</taxon>
    </lineage>
</organism>
<keyword evidence="4" id="KW-0175">Coiled coil</keyword>
<feature type="region of interest" description="Disordered" evidence="5">
    <location>
        <begin position="273"/>
        <end position="297"/>
    </location>
</feature>
<dbReference type="PROSITE" id="PS50885">
    <property type="entry name" value="HAMP"/>
    <property type="match status" value="1"/>
</dbReference>
<evidence type="ECO:0000256" key="6">
    <source>
        <dbReference type="SAM" id="Phobius"/>
    </source>
</evidence>
<proteinExistence type="inferred from homology"/>
<reference evidence="9 10" key="1">
    <citation type="submission" date="2020-05" db="EMBL/GenBank/DDBJ databases">
        <title>Compete genome of Limnobacter sp. SAORIC-580.</title>
        <authorList>
            <person name="Song J."/>
            <person name="Cho J.-C."/>
        </authorList>
    </citation>
    <scope>NUCLEOTIDE SEQUENCE [LARGE SCALE GENOMIC DNA]</scope>
    <source>
        <strain evidence="9 10">SAORIC-580</strain>
    </source>
</reference>
<dbReference type="CDD" id="cd19410">
    <property type="entry name" value="HK9-like_sensor"/>
    <property type="match status" value="1"/>
</dbReference>
<evidence type="ECO:0000256" key="4">
    <source>
        <dbReference type="SAM" id="Coils"/>
    </source>
</evidence>
<dbReference type="EMBL" id="CP053084">
    <property type="protein sequence ID" value="QJR29130.1"/>
    <property type="molecule type" value="Genomic_DNA"/>
</dbReference>
<feature type="compositionally biased region" description="Polar residues" evidence="5">
    <location>
        <begin position="273"/>
        <end position="289"/>
    </location>
</feature>
<evidence type="ECO:0000259" key="7">
    <source>
        <dbReference type="PROSITE" id="PS50111"/>
    </source>
</evidence>
<sequence length="540" mass="59091">MLQTIQSKIVLGFALLIVCVAIGGGLGLWNMQRIQVSGLNNTDSFKTLQHVSTIRESLVFIESGQRGYLLTGDDSYLSTYQFGKKRYQEELAYLSKRKNELPESFVWVEELQTLYSPWLTFSIDETIKLRQSLDKGELDQADFLDIFAAMSGKPIMDKMQALLDQVESAEKTMLENRTAQSVQTYTSSLWAVGSVVVLSLLAGVMIMLRLGKLLRTKLAKANQHIRELANGQLGRTVHTQGKDEIDTLLQEISKAQNNLRVLINGIRQSAQELDDNSNQVSSLSQSMAKSSDEQAEATSTMAAAVEELTVSISHISENTSQASDTAHTARNAAENGIATLKMVVGGIERIAHSVDESALTVQTLEARSNDISEIISTITEIAEHTNLLALNAAIEAARAGDQGRGFAVVADEVRKLAEQTKTATHRISDMIYDIQRMTQGAVGSMGNSVKLVQAGLSQANQVNMTILDIKNHSERVSDAISTIAVSMREQSQVSVQISQSVEKVARMTEENTQAAQNNTRVAQQLQSVSNVLVHAISTFK</sequence>
<evidence type="ECO:0000313" key="10">
    <source>
        <dbReference type="Proteomes" id="UP000501130"/>
    </source>
</evidence>
<keyword evidence="6" id="KW-0812">Transmembrane</keyword>
<comment type="similarity">
    <text evidence="2">Belongs to the methyl-accepting chemotaxis (MCP) protein family.</text>
</comment>
<dbReference type="SUPFAM" id="SSF58104">
    <property type="entry name" value="Methyl-accepting chemotaxis protein (MCP) signaling domain"/>
    <property type="match status" value="1"/>
</dbReference>
<dbReference type="SMART" id="SM00283">
    <property type="entry name" value="MA"/>
    <property type="match status" value="1"/>
</dbReference>
<keyword evidence="6" id="KW-0472">Membrane</keyword>
<keyword evidence="6" id="KW-1133">Transmembrane helix</keyword>
<evidence type="ECO:0000256" key="1">
    <source>
        <dbReference type="ARBA" id="ARBA00023224"/>
    </source>
</evidence>
<evidence type="ECO:0000256" key="3">
    <source>
        <dbReference type="PROSITE-ProRule" id="PRU00284"/>
    </source>
</evidence>
<dbReference type="Proteomes" id="UP000501130">
    <property type="component" value="Chromosome"/>
</dbReference>
<gene>
    <name evidence="9" type="ORF">HKT17_05110</name>
</gene>
<dbReference type="RefSeq" id="WP_171098331.1">
    <property type="nucleotide sequence ID" value="NZ_CP053084.1"/>
</dbReference>
<dbReference type="Pfam" id="PF05227">
    <property type="entry name" value="CHASE3"/>
    <property type="match status" value="1"/>
</dbReference>
<feature type="domain" description="HAMP" evidence="8">
    <location>
        <begin position="212"/>
        <end position="264"/>
    </location>
</feature>
<evidence type="ECO:0000313" key="9">
    <source>
        <dbReference type="EMBL" id="QJR29130.1"/>
    </source>
</evidence>
<dbReference type="PANTHER" id="PTHR32089">
    <property type="entry name" value="METHYL-ACCEPTING CHEMOTAXIS PROTEIN MCPB"/>
    <property type="match status" value="1"/>
</dbReference>
<feature type="transmembrane region" description="Helical" evidence="6">
    <location>
        <begin position="9"/>
        <end position="29"/>
    </location>
</feature>
<dbReference type="Gene3D" id="1.10.287.950">
    <property type="entry name" value="Methyl-accepting chemotaxis protein"/>
    <property type="match status" value="1"/>
</dbReference>
<feature type="coiled-coil region" evidence="4">
    <location>
        <begin position="238"/>
        <end position="265"/>
    </location>
</feature>
<feature type="transmembrane region" description="Helical" evidence="6">
    <location>
        <begin position="189"/>
        <end position="210"/>
    </location>
</feature>
<dbReference type="InterPro" id="IPR003660">
    <property type="entry name" value="HAMP_dom"/>
</dbReference>
<dbReference type="InterPro" id="IPR007891">
    <property type="entry name" value="CHASE3"/>
</dbReference>
<dbReference type="CDD" id="cd11386">
    <property type="entry name" value="MCP_signal"/>
    <property type="match status" value="1"/>
</dbReference>
<keyword evidence="10" id="KW-1185">Reference proteome</keyword>
<dbReference type="Pfam" id="PF00015">
    <property type="entry name" value="MCPsignal"/>
    <property type="match status" value="1"/>
</dbReference>
<evidence type="ECO:0000259" key="8">
    <source>
        <dbReference type="PROSITE" id="PS50885"/>
    </source>
</evidence>